<proteinExistence type="predicted"/>
<evidence type="ECO:0008006" key="3">
    <source>
        <dbReference type="Google" id="ProtNLM"/>
    </source>
</evidence>
<gene>
    <name evidence="1" type="ORF">BFL28_13310</name>
</gene>
<comment type="caution">
    <text evidence="1">The sequence shown here is derived from an EMBL/GenBank/DDBJ whole genome shotgun (WGS) entry which is preliminary data.</text>
</comment>
<evidence type="ECO:0000313" key="1">
    <source>
        <dbReference type="EMBL" id="ODP38824.1"/>
    </source>
</evidence>
<reference evidence="1 2" key="1">
    <citation type="submission" date="2016-08" db="EMBL/GenBank/DDBJ databases">
        <title>Draft genome of the agarase producing Sphingomonas sp. MCT13.</title>
        <authorList>
            <person name="D'Andrea M.M."/>
            <person name="Rossolini G.M."/>
            <person name="Thaller M.C."/>
        </authorList>
    </citation>
    <scope>NUCLEOTIDE SEQUENCE [LARGE SCALE GENOMIC DNA]</scope>
    <source>
        <strain evidence="1 2">MCT13</strain>
    </source>
</reference>
<keyword evidence="2" id="KW-1185">Reference proteome</keyword>
<accession>A0A1E3LYM6</accession>
<evidence type="ECO:0000313" key="2">
    <source>
        <dbReference type="Proteomes" id="UP000094487"/>
    </source>
</evidence>
<name>A0A1E3LYM6_9SPHN</name>
<sequence>MASGAAILCVTFKADAQPVSRGRALAAAIHPVPDSAAMHHWLGRVPRTRDFPPDLDATLRSQATLYLIEMTTAPGCVPCADLWARLQQLRARFGIELRTISDQDALLRSGKLGLPWVGHPVAWLRPRGDPDRMIPIAIGTDHAPNLTRNLYLAAKMLTGVRPAVAVRAMSKFTGIVGAPAPASRKR</sequence>
<dbReference type="STRING" id="1888892.BFL28_13310"/>
<organism evidence="1 2">
    <name type="scientific">Sphingomonas turrisvirgatae</name>
    <dbReference type="NCBI Taxonomy" id="1888892"/>
    <lineage>
        <taxon>Bacteria</taxon>
        <taxon>Pseudomonadati</taxon>
        <taxon>Pseudomonadota</taxon>
        <taxon>Alphaproteobacteria</taxon>
        <taxon>Sphingomonadales</taxon>
        <taxon>Sphingomonadaceae</taxon>
        <taxon>Sphingomonas</taxon>
    </lineage>
</organism>
<dbReference type="AlphaFoldDB" id="A0A1E3LYM6"/>
<dbReference type="EMBL" id="MDDS01000012">
    <property type="protein sequence ID" value="ODP38824.1"/>
    <property type="molecule type" value="Genomic_DNA"/>
</dbReference>
<protein>
    <recommendedName>
        <fullName evidence="3">Thioredoxin-like fold domain-containing protein</fullName>
    </recommendedName>
</protein>
<dbReference type="Proteomes" id="UP000094487">
    <property type="component" value="Unassembled WGS sequence"/>
</dbReference>